<comment type="caution">
    <text evidence="5">The sequence shown here is derived from an EMBL/GenBank/DDBJ whole genome shotgun (WGS) entry which is preliminary data.</text>
</comment>
<dbReference type="SUPFAM" id="SSF56801">
    <property type="entry name" value="Acetyl-CoA synthetase-like"/>
    <property type="match status" value="1"/>
</dbReference>
<protein>
    <recommendedName>
        <fullName evidence="7">Long-chain fatty-acid-CoA ligase</fullName>
    </recommendedName>
</protein>
<feature type="domain" description="AMP-binding enzyme C-terminal" evidence="4">
    <location>
        <begin position="564"/>
        <end position="646"/>
    </location>
</feature>
<dbReference type="Pfam" id="PF13193">
    <property type="entry name" value="AMP-binding_C"/>
    <property type="match status" value="1"/>
</dbReference>
<comment type="pathway">
    <text evidence="1">Siderophore biosynthesis.</text>
</comment>
<sequence length="669" mass="73500">MESTSSHKQSCTENGTGCGAGWRWLARRVNADAQALIAAVQNGTCIIRNVERESPSSAASAGVFLTSWLLWILPTVFPAKTDEVALVYAAAAAIMTTEPTYINSEPSPATQKLSVLEGPVDPPLVDLTLGELLELQTYQHGNQECLVIPWTGARWTYNELSQQSSSLSQALLDMGIGVGDRVAIMAGNCEQYAAVFFAVAKIGAILVILNNTYTPTEAMYGLKFSDTKVFFTTPQIGRLDQTQLLQQLENKKTSPKVVMLRGDESGKYQTYDELVNIGRRQSHQRLYQAMSKVLPHQVVNLQFTSGTTGLPKAAMLTHHNLVNNSRFIGDRMRLTPTDILCCPPPLFHCFGLVLGLLAIVTHGGKVVYPAEIFDIQATLRSISDERCTAVHGVPAMFDSLFQAQWPEDFNCNDLRTGIIAGAPVPRYLMELLVNRFGMTEFTSSYGLTEASPTCFNAFTDDSIDKRLTTVGTLMPHAKAKIVDRDGNIVPVGARGELCIGGYQLQAGYWNNSEKTSETMIRDASGVLWLHTGDEAVFDESGYCSITGRFKDIIIRGGENIYPLEIEERLMAHPTISRAIVVGLKNKHYGEVVGAFVELAENHQKPSFEELKDWCRKRLGGHKAPAHVFWLGEDDVPATVPLTGSGKVRKFEMAKLGDELLKKQATSSKL</sequence>
<organism evidence="5 6">
    <name type="scientific">Fusarium zealandicum</name>
    <dbReference type="NCBI Taxonomy" id="1053134"/>
    <lineage>
        <taxon>Eukaryota</taxon>
        <taxon>Fungi</taxon>
        <taxon>Dikarya</taxon>
        <taxon>Ascomycota</taxon>
        <taxon>Pezizomycotina</taxon>
        <taxon>Sordariomycetes</taxon>
        <taxon>Hypocreomycetidae</taxon>
        <taxon>Hypocreales</taxon>
        <taxon>Nectriaceae</taxon>
        <taxon>Fusarium</taxon>
        <taxon>Fusarium staphyleae species complex</taxon>
    </lineage>
</organism>
<dbReference type="InterPro" id="IPR020845">
    <property type="entry name" value="AMP-binding_CS"/>
</dbReference>
<dbReference type="Pfam" id="PF00501">
    <property type="entry name" value="AMP-binding"/>
    <property type="match status" value="1"/>
</dbReference>
<dbReference type="InterPro" id="IPR045851">
    <property type="entry name" value="AMP-bd_C_sf"/>
</dbReference>
<keyword evidence="6" id="KW-1185">Reference proteome</keyword>
<dbReference type="EMBL" id="JABEYC010000722">
    <property type="protein sequence ID" value="KAF4974671.1"/>
    <property type="molecule type" value="Genomic_DNA"/>
</dbReference>
<reference evidence="5" key="1">
    <citation type="journal article" date="2020" name="BMC Genomics">
        <title>Correction to: Identification and distribution of gene clusters required for synthesis of sphingolipid metabolism inhibitors in diverse species of the filamentous fungus Fusarium.</title>
        <authorList>
            <person name="Kim H.S."/>
            <person name="Lohmar J.M."/>
            <person name="Busman M."/>
            <person name="Brown D.W."/>
            <person name="Naumann T.A."/>
            <person name="Divon H.H."/>
            <person name="Lysoe E."/>
            <person name="Uhlig S."/>
            <person name="Proctor R.H."/>
        </authorList>
    </citation>
    <scope>NUCLEOTIDE SEQUENCE</scope>
    <source>
        <strain evidence="5">NRRL 22465</strain>
    </source>
</reference>
<dbReference type="GO" id="GO:0006631">
    <property type="term" value="P:fatty acid metabolic process"/>
    <property type="evidence" value="ECO:0007669"/>
    <property type="project" value="TreeGrafter"/>
</dbReference>
<evidence type="ECO:0008006" key="7">
    <source>
        <dbReference type="Google" id="ProtNLM"/>
    </source>
</evidence>
<feature type="domain" description="AMP-dependent synthetase/ligase" evidence="3">
    <location>
        <begin position="136"/>
        <end position="509"/>
    </location>
</feature>
<dbReference type="InterPro" id="IPR042099">
    <property type="entry name" value="ANL_N_sf"/>
</dbReference>
<name>A0A8H4XHH4_9HYPO</name>
<dbReference type="OrthoDB" id="10253115at2759"/>
<evidence type="ECO:0000256" key="2">
    <source>
        <dbReference type="ARBA" id="ARBA00006432"/>
    </source>
</evidence>
<dbReference type="InterPro" id="IPR000873">
    <property type="entry name" value="AMP-dep_synth/lig_dom"/>
</dbReference>
<dbReference type="Proteomes" id="UP000635477">
    <property type="component" value="Unassembled WGS sequence"/>
</dbReference>
<proteinExistence type="inferred from homology"/>
<reference evidence="5" key="2">
    <citation type="submission" date="2020-05" db="EMBL/GenBank/DDBJ databases">
        <authorList>
            <person name="Kim H.-S."/>
            <person name="Proctor R.H."/>
            <person name="Brown D.W."/>
        </authorList>
    </citation>
    <scope>NUCLEOTIDE SEQUENCE</scope>
    <source>
        <strain evidence="5">NRRL 22465</strain>
    </source>
</reference>
<dbReference type="AlphaFoldDB" id="A0A8H4XHH4"/>
<dbReference type="PANTHER" id="PTHR43201:SF6">
    <property type="entry name" value="ACYL COA SYNTHETASE (EUROFUNG)"/>
    <property type="match status" value="1"/>
</dbReference>
<accession>A0A8H4XHH4</accession>
<dbReference type="Gene3D" id="3.30.300.30">
    <property type="match status" value="1"/>
</dbReference>
<dbReference type="Gene3D" id="3.40.50.12780">
    <property type="entry name" value="N-terminal domain of ligase-like"/>
    <property type="match status" value="1"/>
</dbReference>
<evidence type="ECO:0000313" key="5">
    <source>
        <dbReference type="EMBL" id="KAF4974671.1"/>
    </source>
</evidence>
<dbReference type="InterPro" id="IPR025110">
    <property type="entry name" value="AMP-bd_C"/>
</dbReference>
<dbReference type="GO" id="GO:0031956">
    <property type="term" value="F:medium-chain fatty acid-CoA ligase activity"/>
    <property type="evidence" value="ECO:0007669"/>
    <property type="project" value="TreeGrafter"/>
</dbReference>
<evidence type="ECO:0000259" key="3">
    <source>
        <dbReference type="Pfam" id="PF00501"/>
    </source>
</evidence>
<gene>
    <name evidence="5" type="ORF">FZEAL_8453</name>
</gene>
<comment type="similarity">
    <text evidence="2">Belongs to the ATP-dependent AMP-binding enzyme family.</text>
</comment>
<dbReference type="PROSITE" id="PS00455">
    <property type="entry name" value="AMP_BINDING"/>
    <property type="match status" value="1"/>
</dbReference>
<evidence type="ECO:0000313" key="6">
    <source>
        <dbReference type="Proteomes" id="UP000635477"/>
    </source>
</evidence>
<evidence type="ECO:0000256" key="1">
    <source>
        <dbReference type="ARBA" id="ARBA00004924"/>
    </source>
</evidence>
<dbReference type="FunFam" id="3.40.50.12780:FF:000003">
    <property type="entry name" value="Long-chain-fatty-acid--CoA ligase FadD"/>
    <property type="match status" value="1"/>
</dbReference>
<evidence type="ECO:0000259" key="4">
    <source>
        <dbReference type="Pfam" id="PF13193"/>
    </source>
</evidence>
<dbReference type="PANTHER" id="PTHR43201">
    <property type="entry name" value="ACYL-COA SYNTHETASE"/>
    <property type="match status" value="1"/>
</dbReference>